<organism evidence="2 3">
    <name type="scientific">Bos mutus</name>
    <name type="common">wild yak</name>
    <dbReference type="NCBI Taxonomy" id="72004"/>
    <lineage>
        <taxon>Eukaryota</taxon>
        <taxon>Metazoa</taxon>
        <taxon>Chordata</taxon>
        <taxon>Craniata</taxon>
        <taxon>Vertebrata</taxon>
        <taxon>Euteleostomi</taxon>
        <taxon>Mammalia</taxon>
        <taxon>Eutheria</taxon>
        <taxon>Laurasiatheria</taxon>
        <taxon>Artiodactyla</taxon>
        <taxon>Ruminantia</taxon>
        <taxon>Pecora</taxon>
        <taxon>Bovidae</taxon>
        <taxon>Bovinae</taxon>
        <taxon>Bos</taxon>
    </lineage>
</organism>
<proteinExistence type="predicted"/>
<sequence length="120" mass="13306">MQDLEEGIRQVETALCKQSTKQARIGSELQVSGELETTSEDGKQSRVDEKQEKQKNRNMKVLPELLGLFQEEGFTASRAKYEGTALLSIGSFRCAYGSTKTPPPCKQKARKPMRLGGSKP</sequence>
<feature type="region of interest" description="Disordered" evidence="1">
    <location>
        <begin position="23"/>
        <end position="58"/>
    </location>
</feature>
<comment type="caution">
    <text evidence="2">The sequence shown here is derived from an EMBL/GenBank/DDBJ whole genome shotgun (WGS) entry which is preliminary data.</text>
</comment>
<protein>
    <submittedName>
        <fullName evidence="2">Uncharacterized protein</fullName>
    </submittedName>
</protein>
<evidence type="ECO:0000256" key="1">
    <source>
        <dbReference type="SAM" id="MobiDB-lite"/>
    </source>
</evidence>
<feature type="compositionally biased region" description="Basic and acidic residues" evidence="1">
    <location>
        <begin position="40"/>
        <end position="55"/>
    </location>
</feature>
<reference evidence="2" key="1">
    <citation type="submission" date="2019-10" db="EMBL/GenBank/DDBJ databases">
        <title>The sequence and de novo assembly of the wild yak genome.</title>
        <authorList>
            <person name="Liu Y."/>
        </authorList>
    </citation>
    <scope>NUCLEOTIDE SEQUENCE [LARGE SCALE GENOMIC DNA]</scope>
    <source>
        <strain evidence="2">WY2019</strain>
    </source>
</reference>
<evidence type="ECO:0000313" key="2">
    <source>
        <dbReference type="EMBL" id="MXQ91850.1"/>
    </source>
</evidence>
<dbReference type="EMBL" id="VBQZ03000075">
    <property type="protein sequence ID" value="MXQ91850.1"/>
    <property type="molecule type" value="Genomic_DNA"/>
</dbReference>
<keyword evidence="3" id="KW-1185">Reference proteome</keyword>
<evidence type="ECO:0000313" key="3">
    <source>
        <dbReference type="Proteomes" id="UP000322234"/>
    </source>
</evidence>
<gene>
    <name evidence="2" type="ORF">E5288_WYG019775</name>
</gene>
<dbReference type="AlphaFoldDB" id="A0A6B0RNY6"/>
<name>A0A6B0RNY6_9CETA</name>
<feature type="region of interest" description="Disordered" evidence="1">
    <location>
        <begin position="98"/>
        <end position="120"/>
    </location>
</feature>
<accession>A0A6B0RNY6</accession>
<dbReference type="Proteomes" id="UP000322234">
    <property type="component" value="Unassembled WGS sequence"/>
</dbReference>